<dbReference type="AlphaFoldDB" id="A0A7Y2L6L5"/>
<organism evidence="1 2">
    <name type="scientific">Caldanaerobacter subterraneus</name>
    <dbReference type="NCBI Taxonomy" id="911092"/>
    <lineage>
        <taxon>Bacteria</taxon>
        <taxon>Bacillati</taxon>
        <taxon>Bacillota</taxon>
        <taxon>Clostridia</taxon>
        <taxon>Thermoanaerobacterales</taxon>
        <taxon>Thermoanaerobacteraceae</taxon>
        <taxon>Caldanaerobacter</taxon>
    </lineage>
</organism>
<protein>
    <submittedName>
        <fullName evidence="1">Uncharacterized protein</fullName>
    </submittedName>
</protein>
<name>A0A7Y2L6L5_9THEO</name>
<gene>
    <name evidence="1" type="ORF">HKI81_05185</name>
</gene>
<evidence type="ECO:0000313" key="2">
    <source>
        <dbReference type="Proteomes" id="UP000529861"/>
    </source>
</evidence>
<accession>A0A7Y2L6L5</accession>
<dbReference type="Proteomes" id="UP000529861">
    <property type="component" value="Unassembled WGS sequence"/>
</dbReference>
<dbReference type="RefSeq" id="WP_022588450.1">
    <property type="nucleotide sequence ID" value="NZ_JABEQB010000011.1"/>
</dbReference>
<proteinExistence type="predicted"/>
<dbReference type="EMBL" id="JABEQB010000011">
    <property type="protein sequence ID" value="NNG66635.1"/>
    <property type="molecule type" value="Genomic_DNA"/>
</dbReference>
<comment type="caution">
    <text evidence="1">The sequence shown here is derived from an EMBL/GenBank/DDBJ whole genome shotgun (WGS) entry which is preliminary data.</text>
</comment>
<reference evidence="1 2" key="1">
    <citation type="submission" date="2020-04" db="EMBL/GenBank/DDBJ databases">
        <title>Draft genome sequence of Caldanaerobacter sunterraneus. strain 1523vc isolated from Griffin hot spring, Kamchatka, Russia.</title>
        <authorList>
            <person name="Toshchakov S.V."/>
            <person name="Podosokorskaya O.A."/>
            <person name="Kublanov I.V."/>
            <person name="Korzhenkov A."/>
            <person name="Patrushev M.V."/>
        </authorList>
    </citation>
    <scope>NUCLEOTIDE SEQUENCE [LARGE SCALE GENOMIC DNA]</scope>
    <source>
        <strain evidence="1 2">1523vc</strain>
    </source>
</reference>
<evidence type="ECO:0000313" key="1">
    <source>
        <dbReference type="EMBL" id="NNG66635.1"/>
    </source>
</evidence>
<sequence length="110" mass="13065">MIKISFEITDESFSEIKELIDNFKKDGFTEEDAYRVIFEMGVKAYKIERDNPDESDLRRQLISMASQYAAMKFKNFQLMRDNQTLEIRLQGYKAENAHLKRMLGIRVDEE</sequence>